<dbReference type="Proteomes" id="UP001414441">
    <property type="component" value="Unassembled WGS sequence"/>
</dbReference>
<feature type="coiled-coil region" evidence="1">
    <location>
        <begin position="4"/>
        <end position="31"/>
    </location>
</feature>
<evidence type="ECO:0000256" key="1">
    <source>
        <dbReference type="SAM" id="Coils"/>
    </source>
</evidence>
<organism evidence="2 3">
    <name type="scientific">Psychrobacter proteolyticus</name>
    <dbReference type="NCBI Taxonomy" id="147825"/>
    <lineage>
        <taxon>Bacteria</taxon>
        <taxon>Pseudomonadati</taxon>
        <taxon>Pseudomonadota</taxon>
        <taxon>Gammaproteobacteria</taxon>
        <taxon>Moraxellales</taxon>
        <taxon>Moraxellaceae</taxon>
        <taxon>Psychrobacter</taxon>
    </lineage>
</organism>
<name>A0ABV0D6W0_9GAMM</name>
<comment type="caution">
    <text evidence="2">The sequence shown here is derived from an EMBL/GenBank/DDBJ whole genome shotgun (WGS) entry which is preliminary data.</text>
</comment>
<dbReference type="EMBL" id="JBDLOB010000004">
    <property type="protein sequence ID" value="MEN8626083.1"/>
    <property type="molecule type" value="Genomic_DNA"/>
</dbReference>
<proteinExistence type="predicted"/>
<accession>A0ABV0D6W0</accession>
<gene>
    <name evidence="2" type="ORF">ABFV72_08665</name>
</gene>
<keyword evidence="3" id="KW-1185">Reference proteome</keyword>
<dbReference type="RefSeq" id="WP_347163197.1">
    <property type="nucleotide sequence ID" value="NZ_JBDLOB010000004.1"/>
</dbReference>
<feature type="coiled-coil region" evidence="1">
    <location>
        <begin position="84"/>
        <end position="153"/>
    </location>
</feature>
<reference evidence="2 3" key="1">
    <citation type="submission" date="2024-05" db="EMBL/GenBank/DDBJ databases">
        <title>Genome sequencing of Marine Estuary Bacteria, Pseudoalteromonas distincta strain FA, Psychrobacter proteolyticus strain EA, and Shewanella baltica strain CA.</title>
        <authorList>
            <person name="Dieffenbach S.A."/>
            <person name="Maclea K.S."/>
        </authorList>
    </citation>
    <scope>NUCLEOTIDE SEQUENCE [LARGE SCALE GENOMIC DNA]</scope>
    <source>
        <strain evidence="2 3">EA</strain>
    </source>
</reference>
<evidence type="ECO:0000313" key="3">
    <source>
        <dbReference type="Proteomes" id="UP001414441"/>
    </source>
</evidence>
<keyword evidence="1" id="KW-0175">Coiled coil</keyword>
<evidence type="ECO:0000313" key="2">
    <source>
        <dbReference type="EMBL" id="MEN8626083.1"/>
    </source>
</evidence>
<sequence>MGLAKFLEDNLERLYESLEESKRQVNAIDEESSNKDLGFIKIKVSKELELVQVEYEKVLKIVTDPNFDEIVELYEEHLKVEKRLKNKQKVIDLLREAVAKYRSEFESIHGTTTNVLETLQDRDKKIENLNKIIEKLEYRMEETKSEMIAAKNSRSHYESVFHNQLLINQQLTTEVADKDERILSLTSMLKPDFEPFNILENKDNKIYKLKNELMMLNEWCEMLELELDMEGKRPVEIATDQRIGKNKKRKPVTLSIYHNLAYEKTELENQLIKKSKSFVEINDEISRLKEVIKRGQTHISILEQSNEHLISELKLVNEDKTNSQSKVEPVTKEQFVRIPRDKVPSNTYGRIATANTISENTLRTKSKPRTIRTRRTDNTAQNLKVKEDSTTQYLDYLKRVKRK</sequence>
<protein>
    <submittedName>
        <fullName evidence="2">Uncharacterized protein</fullName>
    </submittedName>
</protein>